<evidence type="ECO:0000313" key="3">
    <source>
        <dbReference type="Proteomes" id="UP000011185"/>
    </source>
</evidence>
<keyword evidence="3" id="KW-1185">Reference proteome</keyword>
<dbReference type="HOGENOM" id="CLU_1031292_0_0_1"/>
<gene>
    <name evidence="2" type="ORF">THOM_1193</name>
</gene>
<dbReference type="VEuPathDB" id="MicrosporidiaDB:THOM_1193"/>
<dbReference type="AlphaFoldDB" id="L7JXS1"/>
<name>L7JXS1_TRAHO</name>
<reference evidence="2 3" key="1">
    <citation type="journal article" date="2012" name="PLoS Pathog.">
        <title>The genome of the obligate intracellular parasite Trachipleistophora hominis: new insights into microsporidian genome dynamics and reductive evolution.</title>
        <authorList>
            <person name="Heinz E."/>
            <person name="Williams T.A."/>
            <person name="Nakjang S."/>
            <person name="Noel C.J."/>
            <person name="Swan D.C."/>
            <person name="Goldberg A.V."/>
            <person name="Harris S.R."/>
            <person name="Weinmaier T."/>
            <person name="Markert S."/>
            <person name="Becher D."/>
            <person name="Bernhardt J."/>
            <person name="Dagan T."/>
            <person name="Hacker C."/>
            <person name="Lucocq J.M."/>
            <person name="Schweder T."/>
            <person name="Rattei T."/>
            <person name="Hall N."/>
            <person name="Hirt R.P."/>
            <person name="Embley T.M."/>
        </authorList>
    </citation>
    <scope>NUCLEOTIDE SEQUENCE [LARGE SCALE GENOMIC DNA]</scope>
</reference>
<evidence type="ECO:0000256" key="1">
    <source>
        <dbReference type="SAM" id="SignalP"/>
    </source>
</evidence>
<proteinExistence type="predicted"/>
<dbReference type="OMA" id="THLYRIR"/>
<accession>L7JXS1</accession>
<dbReference type="EMBL" id="JH993916">
    <property type="protein sequence ID" value="ELQ75851.1"/>
    <property type="molecule type" value="Genomic_DNA"/>
</dbReference>
<sequence>MFFLSILIFYTRFAQQVLMFKCDGSLPPITKNDETQLTLYNDLATIASQNLSANFATIKFYEDYLHKILEIIYTLLKEPRSLEQFRNEDSNFCALIHFMRTNYSLMSTYPRCLTLEKSAYYNELTQRYIKWDHPLFVACLENALVFLAPFANYIADYTKSKIKIPELNEDTIAFSFIHEHKSYIVLSKLYNSWVTYMLRIRRNIFTIRYVLDGMMRAMNKYGSSCKIDSDELGKIIKYLDKNYVNFYNENEENVLNLSLSKDEEENDIDD</sequence>
<protein>
    <submittedName>
        <fullName evidence="2">Uncharacterized protein</fullName>
    </submittedName>
</protein>
<keyword evidence="1" id="KW-0732">Signal</keyword>
<dbReference type="InParanoid" id="L7JXS1"/>
<dbReference type="Proteomes" id="UP000011185">
    <property type="component" value="Unassembled WGS sequence"/>
</dbReference>
<feature type="chain" id="PRO_5003978960" evidence="1">
    <location>
        <begin position="17"/>
        <end position="270"/>
    </location>
</feature>
<evidence type="ECO:0000313" key="2">
    <source>
        <dbReference type="EMBL" id="ELQ75851.1"/>
    </source>
</evidence>
<organism evidence="2 3">
    <name type="scientific">Trachipleistophora hominis</name>
    <name type="common">Microsporidian parasite</name>
    <dbReference type="NCBI Taxonomy" id="72359"/>
    <lineage>
        <taxon>Eukaryota</taxon>
        <taxon>Fungi</taxon>
        <taxon>Fungi incertae sedis</taxon>
        <taxon>Microsporidia</taxon>
        <taxon>Pleistophoridae</taxon>
        <taxon>Trachipleistophora</taxon>
    </lineage>
</organism>
<feature type="signal peptide" evidence="1">
    <location>
        <begin position="1"/>
        <end position="16"/>
    </location>
</feature>